<dbReference type="SUPFAM" id="SSF52317">
    <property type="entry name" value="Class I glutamine amidotransferase-like"/>
    <property type="match status" value="1"/>
</dbReference>
<reference evidence="2 3" key="1">
    <citation type="submission" date="2019-02" db="EMBL/GenBank/DDBJ databases">
        <authorList>
            <consortium name="Pathogen Informatics"/>
        </authorList>
    </citation>
    <scope>NUCLEOTIDE SEQUENCE [LARGE SCALE GENOMIC DNA]</scope>
    <source>
        <strain evidence="2 3">3012STDY7089603</strain>
    </source>
</reference>
<sequence length="345" mass="39048">MKTYLQLEDGSLFEGTAFGYKGKDVVGELTYNTSMVGQQELITDPAYYGQLLVFTYPLIGTYGFNLTDEQSPDIQLKGVICREKIDHPNNFRYEINIDNYLNYHKIPGICGIDTRALSRYLLDHHSFRGIITRKPKTESELKTLLDDMDLSHGVFDVTCQEKIYYPGKGKDVAVWDFGLRKSLIDYLKARDCSITQYPAQTSFEKILDAKHDLLILSSGPGNPTMVQDIISDIEQILGKIDLVGIGLGAQMLARALGCGIKFLPGHKGSQPIMDLKTKKIYHSHQNYQYGLIDEKPIEPSFINLLDQTTAAFKAKDYRAWGFLFQAEEDPYHGECNFVLDERIGE</sequence>
<dbReference type="InterPro" id="IPR036480">
    <property type="entry name" value="CarbP_synth_ssu_N_sf"/>
</dbReference>
<organism evidence="2 3">
    <name type="scientific">Urinicoccus massiliensis</name>
    <dbReference type="NCBI Taxonomy" id="1723382"/>
    <lineage>
        <taxon>Bacteria</taxon>
        <taxon>Bacillati</taxon>
        <taxon>Bacillota</taxon>
        <taxon>Tissierellia</taxon>
        <taxon>Tissierellales</taxon>
        <taxon>Peptoniphilaceae</taxon>
        <taxon>Urinicoccus</taxon>
    </lineage>
</organism>
<dbReference type="Pfam" id="PF00988">
    <property type="entry name" value="CPSase_sm_chain"/>
    <property type="match status" value="1"/>
</dbReference>
<dbReference type="InterPro" id="IPR029062">
    <property type="entry name" value="Class_I_gatase-like"/>
</dbReference>
<protein>
    <submittedName>
        <fullName evidence="2">Carbamoyl-phosphate synthase small chain</fullName>
        <ecNumber evidence="2">6.3.5.5</ecNumber>
    </submittedName>
</protein>
<dbReference type="PROSITE" id="PS51273">
    <property type="entry name" value="GATASE_TYPE_1"/>
    <property type="match status" value="1"/>
</dbReference>
<dbReference type="RefSeq" id="WP_131748268.1">
    <property type="nucleotide sequence ID" value="NZ_CAACYI010000001.1"/>
</dbReference>
<keyword evidence="2" id="KW-0436">Ligase</keyword>
<dbReference type="InterPro" id="IPR017926">
    <property type="entry name" value="GATASE"/>
</dbReference>
<gene>
    <name evidence="2" type="primary">carA</name>
    <name evidence="2" type="ORF">NCTC13150_00345</name>
</gene>
<dbReference type="InterPro" id="IPR002474">
    <property type="entry name" value="CarbamoylP_synth_ssu_N"/>
</dbReference>
<dbReference type="Proteomes" id="UP000377798">
    <property type="component" value="Unassembled WGS sequence"/>
</dbReference>
<dbReference type="AlphaFoldDB" id="A0A8H2R0N1"/>
<dbReference type="Gene3D" id="3.50.30.20">
    <property type="entry name" value="Carbamoyl-phosphate synthase small subunit, N-terminal domain"/>
    <property type="match status" value="1"/>
</dbReference>
<keyword evidence="3" id="KW-1185">Reference proteome</keyword>
<evidence type="ECO:0000313" key="3">
    <source>
        <dbReference type="Proteomes" id="UP000377798"/>
    </source>
</evidence>
<evidence type="ECO:0000313" key="2">
    <source>
        <dbReference type="EMBL" id="VFB15838.1"/>
    </source>
</evidence>
<dbReference type="SUPFAM" id="SSF52021">
    <property type="entry name" value="Carbamoyl phosphate synthetase, small subunit N-terminal domain"/>
    <property type="match status" value="1"/>
</dbReference>
<dbReference type="Gene3D" id="3.40.50.880">
    <property type="match status" value="1"/>
</dbReference>
<proteinExistence type="predicted"/>
<name>A0A8H2R0N1_9FIRM</name>
<dbReference type="NCBIfam" id="NF009475">
    <property type="entry name" value="PRK12838.1"/>
    <property type="match status" value="1"/>
</dbReference>
<dbReference type="EC" id="6.3.5.5" evidence="2"/>
<dbReference type="GO" id="GO:0004088">
    <property type="term" value="F:carbamoyl-phosphate synthase (glutamine-hydrolyzing) activity"/>
    <property type="evidence" value="ECO:0007669"/>
    <property type="project" value="UniProtKB-EC"/>
</dbReference>
<dbReference type="SMART" id="SM01097">
    <property type="entry name" value="CPSase_sm_chain"/>
    <property type="match status" value="1"/>
</dbReference>
<feature type="domain" description="Carbamoyl-phosphate synthase small subunit N-terminal" evidence="1">
    <location>
        <begin position="1"/>
        <end position="132"/>
    </location>
</feature>
<accession>A0A8H2R0N1</accession>
<dbReference type="Pfam" id="PF00117">
    <property type="entry name" value="GATase"/>
    <property type="match status" value="1"/>
</dbReference>
<evidence type="ECO:0000259" key="1">
    <source>
        <dbReference type="SMART" id="SM01097"/>
    </source>
</evidence>
<comment type="caution">
    <text evidence="2">The sequence shown here is derived from an EMBL/GenBank/DDBJ whole genome shotgun (WGS) entry which is preliminary data.</text>
</comment>
<dbReference type="PRINTS" id="PR00099">
    <property type="entry name" value="CPSGATASE"/>
</dbReference>
<dbReference type="EMBL" id="CAACYI010000001">
    <property type="protein sequence ID" value="VFB15838.1"/>
    <property type="molecule type" value="Genomic_DNA"/>
</dbReference>